<name>A0A078AHZ9_STYLE</name>
<gene>
    <name evidence="1" type="primary">Contig7957.g8498</name>
    <name evidence="1" type="ORF">STYLEM_10575</name>
</gene>
<dbReference type="OrthoDB" id="320173at2759"/>
<accession>A0A078AHZ9</accession>
<dbReference type="InParanoid" id="A0A078AHZ9"/>
<organism evidence="1 2">
    <name type="scientific">Stylonychia lemnae</name>
    <name type="common">Ciliate</name>
    <dbReference type="NCBI Taxonomy" id="5949"/>
    <lineage>
        <taxon>Eukaryota</taxon>
        <taxon>Sar</taxon>
        <taxon>Alveolata</taxon>
        <taxon>Ciliophora</taxon>
        <taxon>Intramacronucleata</taxon>
        <taxon>Spirotrichea</taxon>
        <taxon>Stichotrichia</taxon>
        <taxon>Sporadotrichida</taxon>
        <taxon>Oxytrichidae</taxon>
        <taxon>Stylonychinae</taxon>
        <taxon>Stylonychia</taxon>
    </lineage>
</organism>
<evidence type="ECO:0008006" key="3">
    <source>
        <dbReference type="Google" id="ProtNLM"/>
    </source>
</evidence>
<dbReference type="Proteomes" id="UP000039865">
    <property type="component" value="Unassembled WGS sequence"/>
</dbReference>
<reference evidence="1 2" key="1">
    <citation type="submission" date="2014-06" db="EMBL/GenBank/DDBJ databases">
        <authorList>
            <person name="Swart Estienne"/>
        </authorList>
    </citation>
    <scope>NUCLEOTIDE SEQUENCE [LARGE SCALE GENOMIC DNA]</scope>
    <source>
        <strain evidence="1 2">130c</strain>
    </source>
</reference>
<proteinExistence type="predicted"/>
<keyword evidence="2" id="KW-1185">Reference proteome</keyword>
<evidence type="ECO:0000313" key="1">
    <source>
        <dbReference type="EMBL" id="CDW81556.1"/>
    </source>
</evidence>
<protein>
    <recommendedName>
        <fullName evidence="3">Dickkopf N-terminal cysteine-rich domain-containing protein</fullName>
    </recommendedName>
</protein>
<evidence type="ECO:0000313" key="2">
    <source>
        <dbReference type="Proteomes" id="UP000039865"/>
    </source>
</evidence>
<dbReference type="EMBL" id="CCKQ01010056">
    <property type="protein sequence ID" value="CDW81556.1"/>
    <property type="molecule type" value="Genomic_DNA"/>
</dbReference>
<sequence length="299" mass="34428">MVNVYRSISTMILRNYSQVIPAMIKTIQRLVLMELSTGQYCDAGRCQNYKKLYEKCSHKYECGRVANCLFNNSKSYLGICVPYFSIPIGKDSYNNVLNQVGIFSSKYKYFQLNLDFDDDSRLLCQTGYMNKDGYCSSPPISVNAGQKCEFKDDCVSSEQGTFANCSCTFNQQYPKYCGILKGNDEWRREIEMFKQYWNATKDICNTGARWLECGGQSFVYNQWMCAYHKALGYVDYLYSKDGNYTNGLSQCLEQYLNDLAEFENAETYCLLADSQRSDALKLQFGIKLLLSMVITYVML</sequence>
<dbReference type="AlphaFoldDB" id="A0A078AHZ9"/>